<sequence>MAASSSSSAVQNPLNPLNLPPIVKVGKSLQVTGNMMPFDKDALKLCFDKAVDFESLRVNGFDVEELFNKQGWNRYFEMLNGPIFAGLIKEFWMKASVFDKNYAELEEEPCLIKDPSLKGKTREQMGLRPFNGTGLVWTSLSRKGILPSC</sequence>
<dbReference type="Proteomes" id="UP000265520">
    <property type="component" value="Unassembled WGS sequence"/>
</dbReference>
<keyword evidence="1" id="KW-0830">Ubiquinone</keyword>
<comment type="caution">
    <text evidence="1">The sequence shown here is derived from an EMBL/GenBank/DDBJ whole genome shotgun (WGS) entry which is preliminary data.</text>
</comment>
<proteinExistence type="predicted"/>
<keyword evidence="2" id="KW-1185">Reference proteome</keyword>
<evidence type="ECO:0000313" key="1">
    <source>
        <dbReference type="EMBL" id="MCI24925.1"/>
    </source>
</evidence>
<organism evidence="1 2">
    <name type="scientific">Trifolium medium</name>
    <dbReference type="NCBI Taxonomy" id="97028"/>
    <lineage>
        <taxon>Eukaryota</taxon>
        <taxon>Viridiplantae</taxon>
        <taxon>Streptophyta</taxon>
        <taxon>Embryophyta</taxon>
        <taxon>Tracheophyta</taxon>
        <taxon>Spermatophyta</taxon>
        <taxon>Magnoliopsida</taxon>
        <taxon>eudicotyledons</taxon>
        <taxon>Gunneridae</taxon>
        <taxon>Pentapetalae</taxon>
        <taxon>rosids</taxon>
        <taxon>fabids</taxon>
        <taxon>Fabales</taxon>
        <taxon>Fabaceae</taxon>
        <taxon>Papilionoideae</taxon>
        <taxon>50 kb inversion clade</taxon>
        <taxon>NPAAA clade</taxon>
        <taxon>Hologalegina</taxon>
        <taxon>IRL clade</taxon>
        <taxon>Trifolieae</taxon>
        <taxon>Trifolium</taxon>
    </lineage>
</organism>
<evidence type="ECO:0000313" key="2">
    <source>
        <dbReference type="Proteomes" id="UP000265520"/>
    </source>
</evidence>
<reference evidence="1 2" key="1">
    <citation type="journal article" date="2018" name="Front. Plant Sci.">
        <title>Red Clover (Trifolium pratense) and Zigzag Clover (T. medium) - A Picture of Genomic Similarities and Differences.</title>
        <authorList>
            <person name="Dluhosova J."/>
            <person name="Istvanek J."/>
            <person name="Nedelnik J."/>
            <person name="Repkova J."/>
        </authorList>
    </citation>
    <scope>NUCLEOTIDE SEQUENCE [LARGE SCALE GENOMIC DNA]</scope>
    <source>
        <strain evidence="2">cv. 10/8</strain>
        <tissue evidence="1">Leaf</tissue>
    </source>
</reference>
<dbReference type="EMBL" id="LXQA010144333">
    <property type="protein sequence ID" value="MCI24925.1"/>
    <property type="molecule type" value="Genomic_DNA"/>
</dbReference>
<accession>A0A392QNS6</accession>
<protein>
    <submittedName>
        <fullName evidence="1">NADH-ubiquinone oxidoreductase chain</fullName>
    </submittedName>
</protein>
<dbReference type="AlphaFoldDB" id="A0A392QNS6"/>
<name>A0A392QNS6_9FABA</name>